<dbReference type="InterPro" id="IPR026037">
    <property type="entry name" value="PgpA"/>
</dbReference>
<dbReference type="CDD" id="cd06971">
    <property type="entry name" value="PgpA"/>
    <property type="match status" value="1"/>
</dbReference>
<dbReference type="InterPro" id="IPR036681">
    <property type="entry name" value="PgpA-like_sf"/>
</dbReference>
<comment type="function">
    <text evidence="1">Lipid phosphatase which dephosphorylates phosphatidylglycerophosphate (PGP) to phosphatidylglycerol (PG).</text>
</comment>
<keyword evidence="1" id="KW-0378">Hydrolase</keyword>
<dbReference type="SUPFAM" id="SSF101307">
    <property type="entry name" value="YutG-like"/>
    <property type="match status" value="1"/>
</dbReference>
<dbReference type="GO" id="GO:0005886">
    <property type="term" value="C:plasma membrane"/>
    <property type="evidence" value="ECO:0007669"/>
    <property type="project" value="UniProtKB-SubCell"/>
</dbReference>
<feature type="transmembrane region" description="Helical" evidence="2">
    <location>
        <begin position="61"/>
        <end position="82"/>
    </location>
</feature>
<keyword evidence="2" id="KW-1133">Transmembrane helix</keyword>
<gene>
    <name evidence="4" type="ORF">ABHF33_16550</name>
</gene>
<name>A0AAU7F999_9NEIS</name>
<comment type="catalytic activity">
    <reaction evidence="1">
        <text>a 1,2-diacyl-sn-glycero-3-phospho-(1'-sn-glycero-3'-phosphate) + H2O = a 1,2-diacyl-sn-glycero-3-phospho-(1'-sn-glycerol) + phosphate</text>
        <dbReference type="Rhea" id="RHEA:33751"/>
        <dbReference type="ChEBI" id="CHEBI:15377"/>
        <dbReference type="ChEBI" id="CHEBI:43474"/>
        <dbReference type="ChEBI" id="CHEBI:60110"/>
        <dbReference type="ChEBI" id="CHEBI:64716"/>
        <dbReference type="EC" id="3.1.3.27"/>
    </reaction>
</comment>
<proteinExistence type="predicted"/>
<accession>A0AAU7F999</accession>
<keyword evidence="1" id="KW-0479">Metal-binding</keyword>
<evidence type="ECO:0000313" key="4">
    <source>
        <dbReference type="EMBL" id="XBM00640.1"/>
    </source>
</evidence>
<dbReference type="InterPro" id="IPR007686">
    <property type="entry name" value="YutG/PgpA"/>
</dbReference>
<dbReference type="EC" id="3.1.3.27" evidence="1"/>
<protein>
    <recommendedName>
        <fullName evidence="1">Phosphatidylglycerophosphatase A</fullName>
        <ecNumber evidence="1">3.1.3.27</ecNumber>
    </recommendedName>
    <alternativeName>
        <fullName evidence="1">Phosphatidylglycerolphosphate phosphatase A</fullName>
    </alternativeName>
</protein>
<evidence type="ECO:0000259" key="3">
    <source>
        <dbReference type="Pfam" id="PF04608"/>
    </source>
</evidence>
<evidence type="ECO:0000256" key="2">
    <source>
        <dbReference type="SAM" id="Phobius"/>
    </source>
</evidence>
<feature type="transmembrane region" description="Helical" evidence="2">
    <location>
        <begin position="150"/>
        <end position="171"/>
    </location>
</feature>
<comment type="subcellular location">
    <subcellularLocation>
        <location evidence="1">Cell inner membrane</location>
        <topology evidence="1">Multi-pass membrane protein</topology>
    </subcellularLocation>
</comment>
<keyword evidence="1" id="KW-1003">Cell membrane</keyword>
<feature type="domain" description="YutG/PgpA" evidence="3">
    <location>
        <begin position="29"/>
        <end position="167"/>
    </location>
</feature>
<organism evidence="4">
    <name type="scientific">Chitinibacter mangrovi</name>
    <dbReference type="NCBI Taxonomy" id="3153927"/>
    <lineage>
        <taxon>Bacteria</taxon>
        <taxon>Pseudomonadati</taxon>
        <taxon>Pseudomonadota</taxon>
        <taxon>Betaproteobacteria</taxon>
        <taxon>Neisseriales</taxon>
        <taxon>Chitinibacteraceae</taxon>
        <taxon>Chitinibacter</taxon>
    </lineage>
</organism>
<dbReference type="PANTHER" id="PTHR36305">
    <property type="entry name" value="PHOSPHATIDYLGLYCEROPHOSPHATASE A"/>
    <property type="match status" value="1"/>
</dbReference>
<dbReference type="GO" id="GO:0046872">
    <property type="term" value="F:metal ion binding"/>
    <property type="evidence" value="ECO:0007669"/>
    <property type="project" value="UniProtKB-KW"/>
</dbReference>
<keyword evidence="1" id="KW-0997">Cell inner membrane</keyword>
<feature type="transmembrane region" description="Helical" evidence="2">
    <location>
        <begin position="102"/>
        <end position="129"/>
    </location>
</feature>
<dbReference type="GO" id="GO:0008962">
    <property type="term" value="F:phosphatidylglycerophosphatase activity"/>
    <property type="evidence" value="ECO:0007669"/>
    <property type="project" value="UniProtKB-EC"/>
</dbReference>
<reference evidence="4" key="1">
    <citation type="submission" date="2024-05" db="EMBL/GenBank/DDBJ databases">
        <authorList>
            <person name="Yang L."/>
            <person name="Pan L."/>
        </authorList>
    </citation>
    <scope>NUCLEOTIDE SEQUENCE</scope>
    <source>
        <strain evidence="4">FCG-7</strain>
    </source>
</reference>
<keyword evidence="1" id="KW-0460">Magnesium</keyword>
<dbReference type="RefSeq" id="WP_348944983.1">
    <property type="nucleotide sequence ID" value="NZ_CP157355.1"/>
</dbReference>
<dbReference type="Pfam" id="PF04608">
    <property type="entry name" value="PgpA"/>
    <property type="match status" value="1"/>
</dbReference>
<dbReference type="PANTHER" id="PTHR36305:SF1">
    <property type="entry name" value="PHOSPHATIDYLGLYCEROPHOSPHATASE A"/>
    <property type="match status" value="1"/>
</dbReference>
<evidence type="ECO:0000256" key="1">
    <source>
        <dbReference type="PIRNR" id="PIRNR006162"/>
    </source>
</evidence>
<dbReference type="GO" id="GO:0009395">
    <property type="term" value="P:phospholipid catabolic process"/>
    <property type="evidence" value="ECO:0007669"/>
    <property type="project" value="UniProtKB-KW"/>
</dbReference>
<dbReference type="PIRSF" id="PIRSF006162">
    <property type="entry name" value="PgpA"/>
    <property type="match status" value="1"/>
</dbReference>
<keyword evidence="1 2" id="KW-0472">Membrane</keyword>
<keyword evidence="1" id="KW-0595">Phospholipid degradation</keyword>
<dbReference type="EMBL" id="CP157355">
    <property type="protein sequence ID" value="XBM00640.1"/>
    <property type="molecule type" value="Genomic_DNA"/>
</dbReference>
<sequence>MPISASSDKKQPPQLKPDLGFVFSHPAHWLAFGFGSGLASKAPGTWGTLVALPIMAALQWLLPNPVIFAFCIPLFALGVWASEVTGKALGVSDYGGIVIDEIMAMLMVLCFTPTDPLAWLIAFALFRLFDIVKPWPISWFDRRIKGGLGVMLDDLIAAIFAIAGILLYSTLI</sequence>
<keyword evidence="1 2" id="KW-0812">Transmembrane</keyword>
<dbReference type="KEGG" id="cmav:ABHF33_16550"/>
<dbReference type="AlphaFoldDB" id="A0AAU7F999"/>
<comment type="pathway">
    <text evidence="1">Phospholipid metabolism; phosphatidylglycerol biosynthesis; phosphatidylglycerol from CDP-diacylglycerol: step 2/2.</text>
</comment>
<keyword evidence="1" id="KW-1208">Phospholipid metabolism</keyword>
<keyword evidence="1" id="KW-0443">Lipid metabolism</keyword>
<keyword evidence="1" id="KW-0442">Lipid degradation</keyword>
<comment type="cofactor">
    <cofactor evidence="1">
        <name>Mg(2+)</name>
        <dbReference type="ChEBI" id="CHEBI:18420"/>
    </cofactor>
</comment>